<reference evidence="1" key="1">
    <citation type="journal article" date="2015" name="Nature">
        <title>Complex archaea that bridge the gap between prokaryotes and eukaryotes.</title>
        <authorList>
            <person name="Spang A."/>
            <person name="Saw J.H."/>
            <person name="Jorgensen S.L."/>
            <person name="Zaremba-Niedzwiedzka K."/>
            <person name="Martijn J."/>
            <person name="Lind A.E."/>
            <person name="van Eijk R."/>
            <person name="Schleper C."/>
            <person name="Guy L."/>
            <person name="Ettema T.J."/>
        </authorList>
    </citation>
    <scope>NUCLEOTIDE SEQUENCE</scope>
</reference>
<gene>
    <name evidence="1" type="ORF">LCGC14_2464460</name>
</gene>
<evidence type="ECO:0000313" key="1">
    <source>
        <dbReference type="EMBL" id="KKL19540.1"/>
    </source>
</evidence>
<sequence>MNRIHITDDKALNERMNRVWNKVLTVCIEEKFTAKDLLWLAFLLEQEVQELYLSERSKTDAENG</sequence>
<dbReference type="EMBL" id="LAZR01038450">
    <property type="protein sequence ID" value="KKL19540.1"/>
    <property type="molecule type" value="Genomic_DNA"/>
</dbReference>
<accession>A0A0F9BCT1</accession>
<dbReference type="AlphaFoldDB" id="A0A0F9BCT1"/>
<comment type="caution">
    <text evidence="1">The sequence shown here is derived from an EMBL/GenBank/DDBJ whole genome shotgun (WGS) entry which is preliminary data.</text>
</comment>
<organism evidence="1">
    <name type="scientific">marine sediment metagenome</name>
    <dbReference type="NCBI Taxonomy" id="412755"/>
    <lineage>
        <taxon>unclassified sequences</taxon>
        <taxon>metagenomes</taxon>
        <taxon>ecological metagenomes</taxon>
    </lineage>
</organism>
<protein>
    <submittedName>
        <fullName evidence="1">Uncharacterized protein</fullName>
    </submittedName>
</protein>
<name>A0A0F9BCT1_9ZZZZ</name>
<proteinExistence type="predicted"/>